<keyword evidence="3" id="KW-1185">Reference proteome</keyword>
<name>A0ABV0RFE2_9TELE</name>
<feature type="region of interest" description="Disordered" evidence="1">
    <location>
        <begin position="168"/>
        <end position="275"/>
    </location>
</feature>
<evidence type="ECO:0008006" key="4">
    <source>
        <dbReference type="Google" id="ProtNLM"/>
    </source>
</evidence>
<evidence type="ECO:0000256" key="1">
    <source>
        <dbReference type="SAM" id="MobiDB-lite"/>
    </source>
</evidence>
<feature type="non-terminal residue" evidence="2">
    <location>
        <position position="1"/>
    </location>
</feature>
<reference evidence="2 3" key="1">
    <citation type="submission" date="2021-06" db="EMBL/GenBank/DDBJ databases">
        <authorList>
            <person name="Palmer J.M."/>
        </authorList>
    </citation>
    <scope>NUCLEOTIDE SEQUENCE [LARGE SCALE GENOMIC DNA]</scope>
    <source>
        <strain evidence="2 3">XC_2019</strain>
        <tissue evidence="2">Muscle</tissue>
    </source>
</reference>
<feature type="compositionally biased region" description="Gly residues" evidence="1">
    <location>
        <begin position="237"/>
        <end position="248"/>
    </location>
</feature>
<dbReference type="Pfam" id="PF12372">
    <property type="entry name" value="Htt_N-HEAT"/>
    <property type="match status" value="2"/>
</dbReference>
<dbReference type="PANTHER" id="PTHR10170">
    <property type="entry name" value="HUNTINGTON DISEASE PROTEIN"/>
    <property type="match status" value="1"/>
</dbReference>
<organism evidence="2 3">
    <name type="scientific">Xenoophorus captivus</name>
    <dbReference type="NCBI Taxonomy" id="1517983"/>
    <lineage>
        <taxon>Eukaryota</taxon>
        <taxon>Metazoa</taxon>
        <taxon>Chordata</taxon>
        <taxon>Craniata</taxon>
        <taxon>Vertebrata</taxon>
        <taxon>Euteleostomi</taxon>
        <taxon>Actinopterygii</taxon>
        <taxon>Neopterygii</taxon>
        <taxon>Teleostei</taxon>
        <taxon>Neoteleostei</taxon>
        <taxon>Acanthomorphata</taxon>
        <taxon>Ovalentaria</taxon>
        <taxon>Atherinomorphae</taxon>
        <taxon>Cyprinodontiformes</taxon>
        <taxon>Goodeidae</taxon>
        <taxon>Xenoophorus</taxon>
    </lineage>
</organism>
<feature type="compositionally biased region" description="Polar residues" evidence="1">
    <location>
        <begin position="213"/>
        <end position="232"/>
    </location>
</feature>
<proteinExistence type="predicted"/>
<dbReference type="EMBL" id="JAHRIN010043422">
    <property type="protein sequence ID" value="MEQ2206867.1"/>
    <property type="molecule type" value="Genomic_DNA"/>
</dbReference>
<dbReference type="Proteomes" id="UP001434883">
    <property type="component" value="Unassembled WGS sequence"/>
</dbReference>
<feature type="compositionally biased region" description="Polar residues" evidence="1">
    <location>
        <begin position="168"/>
        <end position="183"/>
    </location>
</feature>
<dbReference type="InterPro" id="IPR016024">
    <property type="entry name" value="ARM-type_fold"/>
</dbReference>
<gene>
    <name evidence="2" type="ORF">XENOCAPTIV_003972</name>
</gene>
<sequence length="582" mass="62021">LLLPVDDEHPGHLILGVLLTLRYLMPLLQHQVNTSSLKGSFGVMRKEAEVQPTPEQLLQAYELTLHYTQHWDHNVVTAALELLQQMFRTPPLELLHMLITAGSIPHATVLRQDTESRARSGSILELIGKILSGEEDGLEDDPEKAEVTAGAFTDGSSAAQVDIITEQPRSSQHTLQPSDSVDLSASSDQGGGGGTSASGTPESPNENEEEMLSRSSSGTNVTPETADYTTPENAVPEGGGPLGEGGTAVGTNDRSLPPSDSSQTTTEGPDSAVTPSDVAELVRLIPDKEVRVSVKALAVSCVGAAAALHPEAFFNSLYLEPLDGVPVAGMTVNSVLKTVLLVGATAILCGAIIQAALTKTRYNIHTWLAGVQSATGNPLSLVDLVPLLQKTLKDDSSVTCKMACAAVRHCIVTLCSSTLSELGLQLVIDLFALRDSSYWLVRTELLETLSELDFRLVPRLFFDCDQGQVDPVVAIARDQSSVFLQLLMHETQPPSHKQVTSVFDHRFYSLSQSSSAPASSTSSSSAPDSERKTLTVGTANMVLSLLSSAWFPLDLAAHQDALLLCGNMLAGEKSVKFPICLV</sequence>
<dbReference type="InterPro" id="IPR028426">
    <property type="entry name" value="Huntingtin_fam"/>
</dbReference>
<comment type="caution">
    <text evidence="2">The sequence shown here is derived from an EMBL/GenBank/DDBJ whole genome shotgun (WGS) entry which is preliminary data.</text>
</comment>
<protein>
    <recommendedName>
        <fullName evidence="4">Huntingtin</fullName>
    </recommendedName>
</protein>
<evidence type="ECO:0000313" key="2">
    <source>
        <dbReference type="EMBL" id="MEQ2206867.1"/>
    </source>
</evidence>
<dbReference type="InterPro" id="IPR024613">
    <property type="entry name" value="Huntingtin_N_HEAT_rpt-2"/>
</dbReference>
<feature type="compositionally biased region" description="Polar residues" evidence="1">
    <location>
        <begin position="252"/>
        <end position="268"/>
    </location>
</feature>
<evidence type="ECO:0000313" key="3">
    <source>
        <dbReference type="Proteomes" id="UP001434883"/>
    </source>
</evidence>
<dbReference type="PANTHER" id="PTHR10170:SF10">
    <property type="entry name" value="HUNTINGTIN"/>
    <property type="match status" value="1"/>
</dbReference>
<dbReference type="SUPFAM" id="SSF48371">
    <property type="entry name" value="ARM repeat"/>
    <property type="match status" value="1"/>
</dbReference>
<accession>A0ABV0RFE2</accession>